<evidence type="ECO:0000256" key="6">
    <source>
        <dbReference type="PROSITE-ProRule" id="PRU00169"/>
    </source>
</evidence>
<dbReference type="GeneID" id="97194182"/>
<name>A0A3E3K042_9FIRM</name>
<dbReference type="PANTHER" id="PTHR43280">
    <property type="entry name" value="ARAC-FAMILY TRANSCRIPTIONAL REGULATOR"/>
    <property type="match status" value="1"/>
</dbReference>
<comment type="function">
    <text evidence="5">May play the central regulatory role in sporulation. It may be an element of the effector pathway responsible for the activation of sporulation genes in response to nutritional stress. Spo0A may act in concert with spo0H (a sigma factor) to control the expression of some genes that are critical to the sporulation process.</text>
</comment>
<dbReference type="RefSeq" id="WP_024733794.1">
    <property type="nucleotide sequence ID" value="NZ_CALBAT010000022.1"/>
</dbReference>
<evidence type="ECO:0000256" key="4">
    <source>
        <dbReference type="ARBA" id="ARBA00023163"/>
    </source>
</evidence>
<proteinExistence type="predicted"/>
<sequence length="268" mass="31446">MKKNDTLLIVEDEENILYGMQSVLSCHLDFISEVYTARNGKEALTIIQNKPVSMIVTDLRMPEMDGTTMIKNIRKMGYQMPVIVLTAIADFKKAQELIPLKIQNYVLKPFSVEDILKEIDNAFCELREKESLKKAEKLLEKFPELSMEQEYKGKNPLIREAQKYISKHRKESISLQMLSEQLHVSKAYLSTLFKHEMDMTLTEFITKQKVKLAKRYLLDTDLRICEIAEETGWQSDKYFIQVFKEQEGLTPLAFRKRWKNRTFEKGED</sequence>
<dbReference type="PANTHER" id="PTHR43280:SF28">
    <property type="entry name" value="HTH-TYPE TRANSCRIPTIONAL ACTIVATOR RHAS"/>
    <property type="match status" value="1"/>
</dbReference>
<accession>A0A3E3K042</accession>
<dbReference type="SUPFAM" id="SSF52172">
    <property type="entry name" value="CheY-like"/>
    <property type="match status" value="1"/>
</dbReference>
<evidence type="ECO:0000313" key="10">
    <source>
        <dbReference type="Proteomes" id="UP000261080"/>
    </source>
</evidence>
<dbReference type="Pfam" id="PF00072">
    <property type="entry name" value="Response_reg"/>
    <property type="match status" value="1"/>
</dbReference>
<keyword evidence="6" id="KW-0597">Phosphoprotein</keyword>
<dbReference type="OrthoDB" id="1769137at2"/>
<dbReference type="PROSITE" id="PS01124">
    <property type="entry name" value="HTH_ARAC_FAMILY_2"/>
    <property type="match status" value="1"/>
</dbReference>
<evidence type="ECO:0000259" key="7">
    <source>
        <dbReference type="PROSITE" id="PS01124"/>
    </source>
</evidence>
<evidence type="ECO:0000256" key="5">
    <source>
        <dbReference type="ARBA" id="ARBA00024867"/>
    </source>
</evidence>
<dbReference type="SMART" id="SM00342">
    <property type="entry name" value="HTH_ARAC"/>
    <property type="match status" value="1"/>
</dbReference>
<dbReference type="CDD" id="cd17536">
    <property type="entry name" value="REC_YesN-like"/>
    <property type="match status" value="1"/>
</dbReference>
<keyword evidence="4" id="KW-0804">Transcription</keyword>
<dbReference type="SMART" id="SM00448">
    <property type="entry name" value="REC"/>
    <property type="match status" value="1"/>
</dbReference>
<dbReference type="PROSITE" id="PS50110">
    <property type="entry name" value="RESPONSE_REGULATORY"/>
    <property type="match status" value="1"/>
</dbReference>
<dbReference type="Proteomes" id="UP000261080">
    <property type="component" value="Unassembled WGS sequence"/>
</dbReference>
<evidence type="ECO:0000313" key="9">
    <source>
        <dbReference type="EMBL" id="RGE86003.1"/>
    </source>
</evidence>
<reference evidence="9 10" key="1">
    <citation type="submission" date="2018-08" db="EMBL/GenBank/DDBJ databases">
        <title>A genome reference for cultivated species of the human gut microbiota.</title>
        <authorList>
            <person name="Zou Y."/>
            <person name="Xue W."/>
            <person name="Luo G."/>
        </authorList>
    </citation>
    <scope>NUCLEOTIDE SEQUENCE [LARGE SCALE GENOMIC DNA]</scope>
    <source>
        <strain evidence="9 10">AF37-2AT</strain>
    </source>
</reference>
<dbReference type="GO" id="GO:0043565">
    <property type="term" value="F:sequence-specific DNA binding"/>
    <property type="evidence" value="ECO:0007669"/>
    <property type="project" value="InterPro"/>
</dbReference>
<dbReference type="AlphaFoldDB" id="A0A3E3K042"/>
<protein>
    <recommendedName>
        <fullName evidence="1">Stage 0 sporulation protein A homolog</fullName>
    </recommendedName>
</protein>
<dbReference type="SUPFAM" id="SSF46689">
    <property type="entry name" value="Homeodomain-like"/>
    <property type="match status" value="2"/>
</dbReference>
<evidence type="ECO:0000256" key="1">
    <source>
        <dbReference type="ARBA" id="ARBA00018672"/>
    </source>
</evidence>
<feature type="domain" description="HTH araC/xylS-type" evidence="7">
    <location>
        <begin position="159"/>
        <end position="257"/>
    </location>
</feature>
<dbReference type="InterPro" id="IPR011006">
    <property type="entry name" value="CheY-like_superfamily"/>
</dbReference>
<feature type="domain" description="Response regulatory" evidence="8">
    <location>
        <begin position="6"/>
        <end position="123"/>
    </location>
</feature>
<feature type="modified residue" description="4-aspartylphosphate" evidence="6">
    <location>
        <position position="58"/>
    </location>
</feature>
<organism evidence="9 10">
    <name type="scientific">Sellimonas intestinalis</name>
    <dbReference type="NCBI Taxonomy" id="1653434"/>
    <lineage>
        <taxon>Bacteria</taxon>
        <taxon>Bacillati</taxon>
        <taxon>Bacillota</taxon>
        <taxon>Clostridia</taxon>
        <taxon>Lachnospirales</taxon>
        <taxon>Lachnospiraceae</taxon>
        <taxon>Sellimonas</taxon>
    </lineage>
</organism>
<dbReference type="EMBL" id="QVLX01000006">
    <property type="protein sequence ID" value="RGE86003.1"/>
    <property type="molecule type" value="Genomic_DNA"/>
</dbReference>
<evidence type="ECO:0000259" key="8">
    <source>
        <dbReference type="PROSITE" id="PS50110"/>
    </source>
</evidence>
<dbReference type="PROSITE" id="PS51257">
    <property type="entry name" value="PROKAR_LIPOPROTEIN"/>
    <property type="match status" value="1"/>
</dbReference>
<dbReference type="GO" id="GO:0003700">
    <property type="term" value="F:DNA-binding transcription factor activity"/>
    <property type="evidence" value="ECO:0007669"/>
    <property type="project" value="InterPro"/>
</dbReference>
<gene>
    <name evidence="9" type="ORF">DW016_10920</name>
</gene>
<dbReference type="InterPro" id="IPR018060">
    <property type="entry name" value="HTH_AraC"/>
</dbReference>
<evidence type="ECO:0000256" key="3">
    <source>
        <dbReference type="ARBA" id="ARBA00023125"/>
    </source>
</evidence>
<keyword evidence="10" id="KW-1185">Reference proteome</keyword>
<dbReference type="InterPro" id="IPR001789">
    <property type="entry name" value="Sig_transdc_resp-reg_receiver"/>
</dbReference>
<evidence type="ECO:0000256" key="2">
    <source>
        <dbReference type="ARBA" id="ARBA00023015"/>
    </source>
</evidence>
<keyword evidence="3 9" id="KW-0238">DNA-binding</keyword>
<keyword evidence="2" id="KW-0805">Transcription regulation</keyword>
<dbReference type="Pfam" id="PF12833">
    <property type="entry name" value="HTH_18"/>
    <property type="match status" value="1"/>
</dbReference>
<dbReference type="Gene3D" id="1.10.10.60">
    <property type="entry name" value="Homeodomain-like"/>
    <property type="match status" value="2"/>
</dbReference>
<dbReference type="Gene3D" id="3.40.50.2300">
    <property type="match status" value="1"/>
</dbReference>
<dbReference type="GO" id="GO:0000160">
    <property type="term" value="P:phosphorelay signal transduction system"/>
    <property type="evidence" value="ECO:0007669"/>
    <property type="project" value="InterPro"/>
</dbReference>
<dbReference type="InterPro" id="IPR009057">
    <property type="entry name" value="Homeodomain-like_sf"/>
</dbReference>
<comment type="caution">
    <text evidence="9">The sequence shown here is derived from an EMBL/GenBank/DDBJ whole genome shotgun (WGS) entry which is preliminary data.</text>
</comment>